<accession>A0A1A7C2Z5</accession>
<proteinExistence type="predicted"/>
<evidence type="ECO:0000313" key="4">
    <source>
        <dbReference type="Proteomes" id="UP000092713"/>
    </source>
</evidence>
<dbReference type="Proteomes" id="UP000092713">
    <property type="component" value="Unassembled WGS sequence"/>
</dbReference>
<dbReference type="STRING" id="1747903.ASR47_1008156"/>
<feature type="signal peptide" evidence="2">
    <location>
        <begin position="1"/>
        <end position="24"/>
    </location>
</feature>
<protein>
    <recommendedName>
        <fullName evidence="5">Glycine zipper</fullName>
    </recommendedName>
</protein>
<keyword evidence="2" id="KW-0732">Signal</keyword>
<dbReference type="RefSeq" id="WP_065308313.1">
    <property type="nucleotide sequence ID" value="NZ_LOCQ01000055.1"/>
</dbReference>
<evidence type="ECO:0000256" key="2">
    <source>
        <dbReference type="SAM" id="SignalP"/>
    </source>
</evidence>
<keyword evidence="4" id="KW-1185">Reference proteome</keyword>
<gene>
    <name evidence="3" type="ORF">ASR47_1008156</name>
</gene>
<organism evidence="3 4">
    <name type="scientific">Janthinobacterium psychrotolerans</name>
    <dbReference type="NCBI Taxonomy" id="1747903"/>
    <lineage>
        <taxon>Bacteria</taxon>
        <taxon>Pseudomonadati</taxon>
        <taxon>Pseudomonadota</taxon>
        <taxon>Betaproteobacteria</taxon>
        <taxon>Burkholderiales</taxon>
        <taxon>Oxalobacteraceae</taxon>
        <taxon>Janthinobacterium</taxon>
    </lineage>
</organism>
<sequence length="249" mass="25275">MNKTTLRAAAALTITAMLAGCATAPGNPNGVRQDTPYSQGGQNPQAASDDPCSVGATAAAGAAVGALLGALVSGKNGALKGAAIGGGLAAAGCLAINVNSRQTKTAAQADRDYIRARGALPREPQVVSYTPQVSAATVKRGQPFKVNSVVELVNGSAQSVNEVREELVVLDPQGQPFKSGSKSLASNNSSGGRFENSFELTLPAGVSQGVYGVKTNLYVNGKLAATRDLRTQLVILDADTTALPQLALR</sequence>
<feature type="chain" id="PRO_5008355706" description="Glycine zipper" evidence="2">
    <location>
        <begin position="25"/>
        <end position="249"/>
    </location>
</feature>
<comment type="caution">
    <text evidence="3">The sequence shown here is derived from an EMBL/GenBank/DDBJ whole genome shotgun (WGS) entry which is preliminary data.</text>
</comment>
<dbReference type="PATRIC" id="fig|1747903.4.peg.2664"/>
<evidence type="ECO:0008006" key="5">
    <source>
        <dbReference type="Google" id="ProtNLM"/>
    </source>
</evidence>
<dbReference type="EMBL" id="LOCQ01000055">
    <property type="protein sequence ID" value="OBV39095.1"/>
    <property type="molecule type" value="Genomic_DNA"/>
</dbReference>
<name>A0A1A7C2Z5_9BURK</name>
<dbReference type="PROSITE" id="PS51257">
    <property type="entry name" value="PROKAR_LIPOPROTEIN"/>
    <property type="match status" value="1"/>
</dbReference>
<feature type="compositionally biased region" description="Polar residues" evidence="1">
    <location>
        <begin position="30"/>
        <end position="46"/>
    </location>
</feature>
<dbReference type="AlphaFoldDB" id="A0A1A7C2Z5"/>
<reference evidence="3 4" key="1">
    <citation type="submission" date="2016-04" db="EMBL/GenBank/DDBJ databases">
        <title>Draft genome sequence of Janthinobacterium psychrotolerans sp. nov., isolated from freshwater sediments in Denmark.</title>
        <authorList>
            <person name="Gong X."/>
            <person name="Skrivergaard S."/>
            <person name="Korsgaard B.S."/>
            <person name="Schreiber L."/>
            <person name="Marshall I.P."/>
            <person name="Finster K."/>
            <person name="Schramm A."/>
        </authorList>
    </citation>
    <scope>NUCLEOTIDE SEQUENCE [LARGE SCALE GENOMIC DNA]</scope>
    <source>
        <strain evidence="3 4">S3-2</strain>
    </source>
</reference>
<evidence type="ECO:0000313" key="3">
    <source>
        <dbReference type="EMBL" id="OBV39095.1"/>
    </source>
</evidence>
<evidence type="ECO:0000256" key="1">
    <source>
        <dbReference type="SAM" id="MobiDB-lite"/>
    </source>
</evidence>
<dbReference type="OrthoDB" id="5730448at2"/>
<feature type="region of interest" description="Disordered" evidence="1">
    <location>
        <begin position="27"/>
        <end position="52"/>
    </location>
</feature>